<sequence length="274" mass="31551">MNATIKTFDFKSDAGDLLASVRTVQIDRSPWFFAVDVCEALGLSDTNKALLSVDEEDKCEHEQYSGSGRKPMLVNESGLYTLILKSRKKQAKRFKRWVTSDVLPSIRMTGSYNLIPSNNLPDFSDEVAAARAWADEREAARRAIGYAERQARYIQHLENLFSPGMTPTQFCKRLNGVNVQQVTAFLEEHNWLYDDRPESRRPAWRVKAYARDLYLTERRHLVEHDDFDSFDTYTPVLLRKGAVWIYRQYLKGALPMKKSWNGEFTHDKELAGAA</sequence>
<dbReference type="Proteomes" id="UP000282299">
    <property type="component" value="Unassembled WGS sequence"/>
</dbReference>
<dbReference type="Pfam" id="PF02498">
    <property type="entry name" value="Bro-N"/>
    <property type="match status" value="1"/>
</dbReference>
<feature type="domain" description="Bro-N" evidence="1">
    <location>
        <begin position="2"/>
        <end position="110"/>
    </location>
</feature>
<dbReference type="PANTHER" id="PTHR36180">
    <property type="entry name" value="DNA-BINDING PROTEIN-RELATED-RELATED"/>
    <property type="match status" value="1"/>
</dbReference>
<accession>A0AAQ0VAD8</accession>
<evidence type="ECO:0000313" key="3">
    <source>
        <dbReference type="Proteomes" id="UP000282299"/>
    </source>
</evidence>
<dbReference type="RefSeq" id="WP_058668890.1">
    <property type="nucleotide sequence ID" value="NZ_CP022073.1"/>
</dbReference>
<evidence type="ECO:0000259" key="1">
    <source>
        <dbReference type="PROSITE" id="PS51750"/>
    </source>
</evidence>
<proteinExistence type="predicted"/>
<comment type="caution">
    <text evidence="2">The sequence shown here is derived from an EMBL/GenBank/DDBJ whole genome shotgun (WGS) entry which is preliminary data.</text>
</comment>
<dbReference type="PANTHER" id="PTHR36180:SF2">
    <property type="entry name" value="BRO FAMILY PROTEIN"/>
    <property type="match status" value="1"/>
</dbReference>
<gene>
    <name evidence="2" type="ORF">EGS84_19130</name>
</gene>
<dbReference type="AlphaFoldDB" id="A0AAQ0VAD8"/>
<organism evidence="2 3">
    <name type="scientific">Citrobacter koseri</name>
    <name type="common">Citrobacter diversus</name>
    <dbReference type="NCBI Taxonomy" id="545"/>
    <lineage>
        <taxon>Bacteria</taxon>
        <taxon>Pseudomonadati</taxon>
        <taxon>Pseudomonadota</taxon>
        <taxon>Gammaproteobacteria</taxon>
        <taxon>Enterobacterales</taxon>
        <taxon>Enterobacteriaceae</taxon>
        <taxon>Citrobacter</taxon>
    </lineage>
</organism>
<dbReference type="EMBL" id="RKIT01000002">
    <property type="protein sequence ID" value="RSC18906.1"/>
    <property type="molecule type" value="Genomic_DNA"/>
</dbReference>
<evidence type="ECO:0000313" key="2">
    <source>
        <dbReference type="EMBL" id="RSC18906.1"/>
    </source>
</evidence>
<dbReference type="InterPro" id="IPR003497">
    <property type="entry name" value="BRO_N_domain"/>
</dbReference>
<reference evidence="3" key="1">
    <citation type="submission" date="2018-10" db="EMBL/GenBank/DDBJ databases">
        <title>FDA dAtabase for Regulatory Grade micrObial Sequences (FDA-ARGOS): Supporting development and validation of Infectious Disease Dx tests.</title>
        <authorList>
            <person name="Goldberg B."/>
            <person name="Campos J."/>
            <person name="Tallon L."/>
            <person name="Sadzewicz L."/>
            <person name="Zhao X."/>
            <person name="Vavikolanu K."/>
            <person name="Mehta A."/>
            <person name="Aluvathingal J."/>
            <person name="Nadendla S."/>
            <person name="Geyer C."/>
            <person name="Nandy P."/>
            <person name="Yan Y."/>
            <person name="Sichtig H."/>
        </authorList>
    </citation>
    <scope>NUCLEOTIDE SEQUENCE [LARGE SCALE GENOMIC DNA]</scope>
    <source>
        <strain evidence="3">FDAARGOS_526</strain>
    </source>
</reference>
<dbReference type="SMART" id="SM01040">
    <property type="entry name" value="Bro-N"/>
    <property type="match status" value="1"/>
</dbReference>
<dbReference type="PROSITE" id="PS51750">
    <property type="entry name" value="BRO_N"/>
    <property type="match status" value="1"/>
</dbReference>
<name>A0AAQ0VAD8_CITKO</name>
<protein>
    <submittedName>
        <fullName evidence="2">Transporter</fullName>
    </submittedName>
</protein>